<evidence type="ECO:0000256" key="1">
    <source>
        <dbReference type="SAM" id="Phobius"/>
    </source>
</evidence>
<accession>A0A543BNQ6</accession>
<feature type="transmembrane region" description="Helical" evidence="1">
    <location>
        <begin position="199"/>
        <end position="222"/>
    </location>
</feature>
<feature type="transmembrane region" description="Helical" evidence="1">
    <location>
        <begin position="259"/>
        <end position="278"/>
    </location>
</feature>
<evidence type="ECO:0000313" key="2">
    <source>
        <dbReference type="EMBL" id="TQL86461.1"/>
    </source>
</evidence>
<sequence length="288" mass="30321">MRGAAPLDPPSPEIARLYLDEVDRVIERRDDRVNLRAQGWVTIAQGVLLAGFVGCTTVASRGAETTASMLLLLGFVMAIQVLSGLTERFGGQRRFTRWRGLYYTAVVIACVAIVATFGMSLVTENALPLGVVLAPAALGVLVLVGIGACQLWLARGAPRGTRRERPPFVWPARGTTLAFGVLLGIMIVTAAYGDALLTSLVTVLAAISLVVASIGSGTDWGLAYLGEVWRWPQFLMLAVGLVALAVSVVLSSTAHADPLVFVLVAAALVLLAVLVALVPSSPKADRHA</sequence>
<keyword evidence="3" id="KW-1185">Reference proteome</keyword>
<proteinExistence type="predicted"/>
<feature type="transmembrane region" description="Helical" evidence="1">
    <location>
        <begin position="66"/>
        <end position="89"/>
    </location>
</feature>
<keyword evidence="1" id="KW-0472">Membrane</keyword>
<dbReference type="EMBL" id="VFOX01000001">
    <property type="protein sequence ID" value="TQL86461.1"/>
    <property type="molecule type" value="Genomic_DNA"/>
</dbReference>
<name>A0A543BNQ6_9MICO</name>
<comment type="caution">
    <text evidence="2">The sequence shown here is derived from an EMBL/GenBank/DDBJ whole genome shotgun (WGS) entry which is preliminary data.</text>
</comment>
<dbReference type="Proteomes" id="UP000317209">
    <property type="component" value="Unassembled WGS sequence"/>
</dbReference>
<feature type="transmembrane region" description="Helical" evidence="1">
    <location>
        <begin position="174"/>
        <end position="193"/>
    </location>
</feature>
<dbReference type="AlphaFoldDB" id="A0A543BNQ6"/>
<feature type="transmembrane region" description="Helical" evidence="1">
    <location>
        <begin position="39"/>
        <end position="60"/>
    </location>
</feature>
<feature type="transmembrane region" description="Helical" evidence="1">
    <location>
        <begin position="234"/>
        <end position="253"/>
    </location>
</feature>
<protein>
    <submittedName>
        <fullName evidence="2">Uncharacterized protein</fullName>
    </submittedName>
</protein>
<evidence type="ECO:0000313" key="3">
    <source>
        <dbReference type="Proteomes" id="UP000317209"/>
    </source>
</evidence>
<feature type="transmembrane region" description="Helical" evidence="1">
    <location>
        <begin position="129"/>
        <end position="153"/>
    </location>
</feature>
<gene>
    <name evidence="2" type="ORF">FB560_2121</name>
</gene>
<organism evidence="2 3">
    <name type="scientific">Microbacterium saperdae</name>
    <dbReference type="NCBI Taxonomy" id="69368"/>
    <lineage>
        <taxon>Bacteria</taxon>
        <taxon>Bacillati</taxon>
        <taxon>Actinomycetota</taxon>
        <taxon>Actinomycetes</taxon>
        <taxon>Micrococcales</taxon>
        <taxon>Microbacteriaceae</taxon>
        <taxon>Microbacterium</taxon>
    </lineage>
</organism>
<reference evidence="2 3" key="1">
    <citation type="submission" date="2019-06" db="EMBL/GenBank/DDBJ databases">
        <title>Sequencing the genomes of 1000 actinobacteria strains.</title>
        <authorList>
            <person name="Klenk H.-P."/>
        </authorList>
    </citation>
    <scope>NUCLEOTIDE SEQUENCE [LARGE SCALE GENOMIC DNA]</scope>
    <source>
        <strain evidence="2 3">DSM 20169</strain>
    </source>
</reference>
<feature type="transmembrane region" description="Helical" evidence="1">
    <location>
        <begin position="101"/>
        <end position="123"/>
    </location>
</feature>
<keyword evidence="1" id="KW-1133">Transmembrane helix</keyword>
<keyword evidence="1" id="KW-0812">Transmembrane</keyword>